<reference evidence="2" key="1">
    <citation type="journal article" date="2014" name="Int. J. Syst. Evol. Microbiol.">
        <title>Complete genome sequence of Corynebacterium casei LMG S-19264T (=DSM 44701T), isolated from a smear-ripened cheese.</title>
        <authorList>
            <consortium name="US DOE Joint Genome Institute (JGI-PGF)"/>
            <person name="Walter F."/>
            <person name="Albersmeier A."/>
            <person name="Kalinowski J."/>
            <person name="Ruckert C."/>
        </authorList>
    </citation>
    <scope>NUCLEOTIDE SEQUENCE</scope>
    <source>
        <strain evidence="2">KCTC 22169</strain>
    </source>
</reference>
<dbReference type="Pfam" id="PF08818">
    <property type="entry name" value="DUF1801"/>
    <property type="match status" value="1"/>
</dbReference>
<dbReference type="EMBL" id="BMXR01000002">
    <property type="protein sequence ID" value="GGX42723.1"/>
    <property type="molecule type" value="Genomic_DNA"/>
</dbReference>
<gene>
    <name evidence="2" type="ORF">GCM10007392_06630</name>
</gene>
<protein>
    <recommendedName>
        <fullName evidence="1">YdhG-like domain-containing protein</fullName>
    </recommendedName>
</protein>
<dbReference type="SUPFAM" id="SSF159888">
    <property type="entry name" value="YdhG-like"/>
    <property type="match status" value="1"/>
</dbReference>
<evidence type="ECO:0000313" key="3">
    <source>
        <dbReference type="Proteomes" id="UP000626148"/>
    </source>
</evidence>
<accession>A0A918K174</accession>
<name>A0A918K174_9GAMM</name>
<dbReference type="InterPro" id="IPR014922">
    <property type="entry name" value="YdhG-like"/>
</dbReference>
<dbReference type="Proteomes" id="UP000626148">
    <property type="component" value="Unassembled WGS sequence"/>
</dbReference>
<keyword evidence="3" id="KW-1185">Reference proteome</keyword>
<proteinExistence type="predicted"/>
<feature type="domain" description="YdhG-like" evidence="1">
    <location>
        <begin position="20"/>
        <end position="114"/>
    </location>
</feature>
<evidence type="ECO:0000259" key="1">
    <source>
        <dbReference type="Pfam" id="PF08818"/>
    </source>
</evidence>
<organism evidence="2 3">
    <name type="scientific">Saccharospirillum salsuginis</name>
    <dbReference type="NCBI Taxonomy" id="418750"/>
    <lineage>
        <taxon>Bacteria</taxon>
        <taxon>Pseudomonadati</taxon>
        <taxon>Pseudomonadota</taxon>
        <taxon>Gammaproteobacteria</taxon>
        <taxon>Oceanospirillales</taxon>
        <taxon>Saccharospirillaceae</taxon>
        <taxon>Saccharospirillum</taxon>
    </lineage>
</organism>
<comment type="caution">
    <text evidence="2">The sequence shown here is derived from an EMBL/GenBank/DDBJ whole genome shotgun (WGS) entry which is preliminary data.</text>
</comment>
<dbReference type="Gene3D" id="3.90.1150.200">
    <property type="match status" value="1"/>
</dbReference>
<dbReference type="AlphaFoldDB" id="A0A918K174"/>
<dbReference type="RefSeq" id="WP_189607079.1">
    <property type="nucleotide sequence ID" value="NZ_BMXR01000002.1"/>
</dbReference>
<reference evidence="2" key="2">
    <citation type="submission" date="2020-09" db="EMBL/GenBank/DDBJ databases">
        <authorList>
            <person name="Sun Q."/>
            <person name="Kim S."/>
        </authorList>
    </citation>
    <scope>NUCLEOTIDE SEQUENCE</scope>
    <source>
        <strain evidence="2">KCTC 22169</strain>
    </source>
</reference>
<sequence length="125" mass="14368">MQYEVDTPDAYLRALDDDWRKDSLEALRTLILQQDNAIEERIHYKMLGYYFGGQYVFHLNAQRGYVSLYVGNTTDIDPEGELLAGLNLGKGCIRFTKTKRVPETRIEEFIGRAVSMARRGKALDC</sequence>
<evidence type="ECO:0000313" key="2">
    <source>
        <dbReference type="EMBL" id="GGX42723.1"/>
    </source>
</evidence>